<comment type="caution">
    <text evidence="1">The sequence shown here is derived from an EMBL/GenBank/DDBJ whole genome shotgun (WGS) entry which is preliminary data.</text>
</comment>
<evidence type="ECO:0000313" key="1">
    <source>
        <dbReference type="EMBL" id="GHE47518.1"/>
    </source>
</evidence>
<reference evidence="1" key="1">
    <citation type="journal article" date="2014" name="Int. J. Syst. Evol. Microbiol.">
        <title>Complete genome sequence of Corynebacterium casei LMG S-19264T (=DSM 44701T), isolated from a smear-ripened cheese.</title>
        <authorList>
            <consortium name="US DOE Joint Genome Institute (JGI-PGF)"/>
            <person name="Walter F."/>
            <person name="Albersmeier A."/>
            <person name="Kalinowski J."/>
            <person name="Ruckert C."/>
        </authorList>
    </citation>
    <scope>NUCLEOTIDE SEQUENCE</scope>
    <source>
        <strain evidence="1">CGMCC 4.7403</strain>
    </source>
</reference>
<evidence type="ECO:0000313" key="2">
    <source>
        <dbReference type="Proteomes" id="UP000603227"/>
    </source>
</evidence>
<name>A0A919DH86_9ACTN</name>
<dbReference type="AlphaFoldDB" id="A0A919DH86"/>
<gene>
    <name evidence="1" type="ORF">GCM10017771_68390</name>
</gene>
<reference evidence="1" key="2">
    <citation type="submission" date="2020-09" db="EMBL/GenBank/DDBJ databases">
        <authorList>
            <person name="Sun Q."/>
            <person name="Zhou Y."/>
        </authorList>
    </citation>
    <scope>NUCLEOTIDE SEQUENCE</scope>
    <source>
        <strain evidence="1">CGMCC 4.7403</strain>
    </source>
</reference>
<sequence>MDPYVSLHDRVAHVEARTTQRFRAELGQVRPLQVDGESRSVPKGQGIGEGTGVEVDLAVDSRGGQVEFTRHSCARDTERMNLPGIRGRAVKQQERDHVSAYLPLGTPRCPSRRVVINRHSRTKVQHAAVPES</sequence>
<accession>A0A919DH86</accession>
<dbReference type="EMBL" id="BNAT01000031">
    <property type="protein sequence ID" value="GHE47518.1"/>
    <property type="molecule type" value="Genomic_DNA"/>
</dbReference>
<keyword evidence="2" id="KW-1185">Reference proteome</keyword>
<protein>
    <submittedName>
        <fullName evidence="1">Uncharacterized protein</fullName>
    </submittedName>
</protein>
<proteinExistence type="predicted"/>
<dbReference type="Proteomes" id="UP000603227">
    <property type="component" value="Unassembled WGS sequence"/>
</dbReference>
<organism evidence="1 2">
    <name type="scientific">Streptomyces capitiformicae</name>
    <dbReference type="NCBI Taxonomy" id="2014920"/>
    <lineage>
        <taxon>Bacteria</taxon>
        <taxon>Bacillati</taxon>
        <taxon>Actinomycetota</taxon>
        <taxon>Actinomycetes</taxon>
        <taxon>Kitasatosporales</taxon>
        <taxon>Streptomycetaceae</taxon>
        <taxon>Streptomyces</taxon>
    </lineage>
</organism>